<dbReference type="Pfam" id="PF08711">
    <property type="entry name" value="Med26"/>
    <property type="match status" value="1"/>
</dbReference>
<evidence type="ECO:0000256" key="3">
    <source>
        <dbReference type="PROSITE-ProRule" id="PRU00649"/>
    </source>
</evidence>
<dbReference type="InterPro" id="IPR017923">
    <property type="entry name" value="TFIIS_N"/>
</dbReference>
<feature type="compositionally biased region" description="Polar residues" evidence="4">
    <location>
        <begin position="393"/>
        <end position="402"/>
    </location>
</feature>
<feature type="compositionally biased region" description="Basic and acidic residues" evidence="4">
    <location>
        <begin position="275"/>
        <end position="289"/>
    </location>
</feature>
<dbReference type="AlphaFoldDB" id="A0A3P5ZS55"/>
<accession>A0A3P5ZS55</accession>
<evidence type="ECO:0000256" key="4">
    <source>
        <dbReference type="SAM" id="MobiDB-lite"/>
    </source>
</evidence>
<dbReference type="PANTHER" id="PTHR46554:SF7">
    <property type="entry name" value="MEDIATOR OF RNA POLYMERASE II TRANSCRIPTION SUBUNIT 26B-RELATED"/>
    <property type="match status" value="1"/>
</dbReference>
<dbReference type="PROSITE" id="PS51319">
    <property type="entry name" value="TFIIS_N"/>
    <property type="match status" value="1"/>
</dbReference>
<evidence type="ECO:0000259" key="5">
    <source>
        <dbReference type="PROSITE" id="PS51319"/>
    </source>
</evidence>
<feature type="region of interest" description="Disordered" evidence="4">
    <location>
        <begin position="268"/>
        <end position="340"/>
    </location>
</feature>
<comment type="subcellular location">
    <subcellularLocation>
        <location evidence="1 3">Nucleus</location>
    </subcellularLocation>
</comment>
<gene>
    <name evidence="7" type="ORF">BRAA03T09582Z</name>
    <name evidence="6" type="ORF">BRAPAZ1V2_A03P02180.2</name>
</gene>
<dbReference type="Gramene" id="A03p02180.2_BraZ1">
    <property type="protein sequence ID" value="A03p02180.2_BraZ1.CDS"/>
    <property type="gene ID" value="A03g02180.2_BraZ1"/>
</dbReference>
<dbReference type="Proteomes" id="UP000694005">
    <property type="component" value="Chromosome A03"/>
</dbReference>
<name>A0A3P5ZS55_BRACM</name>
<dbReference type="InterPro" id="IPR035441">
    <property type="entry name" value="TFIIS/LEDGF_dom_sf"/>
</dbReference>
<feature type="region of interest" description="Disordered" evidence="4">
    <location>
        <begin position="353"/>
        <end position="402"/>
    </location>
</feature>
<reference evidence="7" key="1">
    <citation type="submission" date="2018-11" db="EMBL/GenBank/DDBJ databases">
        <authorList>
            <consortium name="Genoscope - CEA"/>
            <person name="William W."/>
        </authorList>
    </citation>
    <scope>NUCLEOTIDE SEQUENCE</scope>
</reference>
<evidence type="ECO:0000313" key="7">
    <source>
        <dbReference type="EMBL" id="VDC78364.1"/>
    </source>
</evidence>
<evidence type="ECO:0000313" key="6">
    <source>
        <dbReference type="EMBL" id="CAG7878875.1"/>
    </source>
</evidence>
<evidence type="ECO:0000256" key="1">
    <source>
        <dbReference type="ARBA" id="ARBA00004123"/>
    </source>
</evidence>
<evidence type="ECO:0000256" key="2">
    <source>
        <dbReference type="ARBA" id="ARBA00023242"/>
    </source>
</evidence>
<dbReference type="EMBL" id="LR031572">
    <property type="protein sequence ID" value="VDC78364.1"/>
    <property type="molecule type" value="Genomic_DNA"/>
</dbReference>
<dbReference type="SUPFAM" id="SSF47676">
    <property type="entry name" value="Conserved domain common to transcription factors TFIIS, elongin A, CRSP70"/>
    <property type="match status" value="1"/>
</dbReference>
<feature type="domain" description="TFIIS N-terminal" evidence="5">
    <location>
        <begin position="127"/>
        <end position="202"/>
    </location>
</feature>
<dbReference type="Gene3D" id="1.20.930.10">
    <property type="entry name" value="Conserved domain common to transcription factors TFIIS, elongin A, CRSP70"/>
    <property type="match status" value="1"/>
</dbReference>
<proteinExistence type="predicted"/>
<dbReference type="CDD" id="cd00183">
    <property type="entry name" value="TFIIS_I"/>
    <property type="match status" value="1"/>
</dbReference>
<feature type="compositionally biased region" description="Basic and acidic residues" evidence="4">
    <location>
        <begin position="312"/>
        <end position="323"/>
    </location>
</feature>
<keyword evidence="2 3" id="KW-0539">Nucleus</keyword>
<dbReference type="InterPro" id="IPR003617">
    <property type="entry name" value="TFIIS/CRSP70_N_sub"/>
</dbReference>
<dbReference type="SMART" id="SM00509">
    <property type="entry name" value="TFS2N"/>
    <property type="match status" value="1"/>
</dbReference>
<dbReference type="GO" id="GO:0005634">
    <property type="term" value="C:nucleus"/>
    <property type="evidence" value="ECO:0007669"/>
    <property type="project" value="UniProtKB-SubCell"/>
</dbReference>
<dbReference type="PANTHER" id="PTHR46554">
    <property type="entry name" value="MEDIATOR OF RNA POLYMERASE II TRANSCRIPTION SUBUNIT 26A-RELATED"/>
    <property type="match status" value="1"/>
</dbReference>
<protein>
    <recommendedName>
        <fullName evidence="5">TFIIS N-terminal domain-containing protein</fullName>
    </recommendedName>
</protein>
<organism evidence="7">
    <name type="scientific">Brassica campestris</name>
    <name type="common">Field mustard</name>
    <dbReference type="NCBI Taxonomy" id="3711"/>
    <lineage>
        <taxon>Eukaryota</taxon>
        <taxon>Viridiplantae</taxon>
        <taxon>Streptophyta</taxon>
        <taxon>Embryophyta</taxon>
        <taxon>Tracheophyta</taxon>
        <taxon>Spermatophyta</taxon>
        <taxon>Magnoliopsida</taxon>
        <taxon>eudicotyledons</taxon>
        <taxon>Gunneridae</taxon>
        <taxon>Pentapetalae</taxon>
        <taxon>rosids</taxon>
        <taxon>malvids</taxon>
        <taxon>Brassicales</taxon>
        <taxon>Brassicaceae</taxon>
        <taxon>Brassiceae</taxon>
        <taxon>Brassica</taxon>
    </lineage>
</organism>
<dbReference type="EMBL" id="LS974619">
    <property type="protein sequence ID" value="CAG7878875.1"/>
    <property type="molecule type" value="Genomic_DNA"/>
</dbReference>
<sequence>MKPPPSAASLDRWRDYFRRGGSDIFEIIDHAIMVAATDCPNKFKSRRDRIAELLFSCRVTRCNGCHHHRELSLPGEEEAVDGSKESKVNSSRGDNNQIIVGCYVCDDDDDEAEALSDAIEEFSVVSKEVVMIKEILLNKDDEPHSVILEALRKLKLMSLDVDVLKSTEIGKAVNGLRKHGSDKIRQLAKTLIAEWKELVDQWVNTTKEIAGGAEGTPESANPSVVDEEEEEVFPSLPYGVDIFTPEANGFEMLNGDFFDSLDFDGNPCNSGEYNTSREDQRRPQKRRPEGTQMRIQKPSPADGTRRPLIQRMKNEVGSVHKSESSMIQTRKPPQEKHKGLDADAKFEFAKRKLQESYQQHDKAKKQRTIQVLETIPKQGSAAQKPQLKRPGMNNRNWANGRK</sequence>